<gene>
    <name evidence="2" type="ORF">KP77_22970</name>
</gene>
<dbReference type="STRING" id="135826.KP77_22970"/>
<keyword evidence="1" id="KW-0812">Transmembrane</keyword>
<evidence type="ECO:0000313" key="2">
    <source>
        <dbReference type="EMBL" id="KIL48510.1"/>
    </source>
</evidence>
<keyword evidence="1" id="KW-0472">Membrane</keyword>
<evidence type="ECO:0000313" key="3">
    <source>
        <dbReference type="Proteomes" id="UP000031950"/>
    </source>
</evidence>
<dbReference type="AlphaFoldDB" id="A0A0C2RE45"/>
<proteinExistence type="predicted"/>
<dbReference type="EMBL" id="JXRQ01000020">
    <property type="protein sequence ID" value="KIL48510.1"/>
    <property type="molecule type" value="Genomic_DNA"/>
</dbReference>
<protein>
    <submittedName>
        <fullName evidence="2">Uncharacterized protein</fullName>
    </submittedName>
</protein>
<dbReference type="Proteomes" id="UP000031950">
    <property type="component" value="Unassembled WGS sequence"/>
</dbReference>
<dbReference type="PATRIC" id="fig|135826.4.peg.2291"/>
<comment type="caution">
    <text evidence="2">The sequence shown here is derived from an EMBL/GenBank/DDBJ whole genome shotgun (WGS) entry which is preliminary data.</text>
</comment>
<feature type="transmembrane region" description="Helical" evidence="1">
    <location>
        <begin position="20"/>
        <end position="43"/>
    </location>
</feature>
<name>A0A0C2RE45_9BACL</name>
<reference evidence="2 3" key="1">
    <citation type="submission" date="2015-01" db="EMBL/GenBank/DDBJ databases">
        <title>Genome sequence of Jeotgalibacillus alimentarius.</title>
        <authorList>
            <person name="Goh K.M."/>
            <person name="Chan K.-G."/>
            <person name="Yaakop A.S."/>
            <person name="Ee R."/>
            <person name="Gan H.M."/>
            <person name="Chan C.S."/>
        </authorList>
    </citation>
    <scope>NUCLEOTIDE SEQUENCE [LARGE SCALE GENOMIC DNA]</scope>
    <source>
        <strain evidence="2 3">YKJ-13</strain>
    </source>
</reference>
<organism evidence="2 3">
    <name type="scientific">Jeotgalibacillus alimentarius</name>
    <dbReference type="NCBI Taxonomy" id="135826"/>
    <lineage>
        <taxon>Bacteria</taxon>
        <taxon>Bacillati</taxon>
        <taxon>Bacillota</taxon>
        <taxon>Bacilli</taxon>
        <taxon>Bacillales</taxon>
        <taxon>Caryophanaceae</taxon>
        <taxon>Jeotgalibacillus</taxon>
    </lineage>
</organism>
<keyword evidence="1" id="KW-1133">Transmembrane helix</keyword>
<evidence type="ECO:0000256" key="1">
    <source>
        <dbReference type="SAM" id="Phobius"/>
    </source>
</evidence>
<accession>A0A0C2RE45</accession>
<keyword evidence="3" id="KW-1185">Reference proteome</keyword>
<sequence length="73" mass="8382">MGFKKRQSFIHYLQNEKGSILLPIILFFILLTSAAVVITTLSIEKVRHAEMMSDYYSRAASDLFSLAIIRDEE</sequence>